<sequence>MKPFLALFIILGFNCTGAYSLPEKGTTDSLRQLVNIALKKTNKPDTLIINRINKLAEAYFESQPDSTRHFGQLQVKLSKQIAYQKGIADGTLHLADVNTLRGNYTVAITQYNTSLSIYRQLNNLHGISDCYMELGYIQDYLGQYDAALSLYKKALAITIKTRDEKNEAETYNLMGITYDNKGDVSKALDYYFKALFIDVQRKDELSAASKYNNIGLIMQHLELYPKALNYYARARAIWQKHNDQLGLSSVYQNIGETFMAQHYYAKAIPYLRRAAAMFTQQGDSEGTCLIYYDLGMYNYYVNRPDSALHYLNKSLIIAANSKVIINKANAQVGLAMVYNAIKQYNLAYSNATQALAIGQTLNSLNIHTDASLQASLALGGLKHYQQAYNMHLQYSALKSELKHAEGINKIMLYNIEVDFARKQRDHAEQQLKREKVYQTKIASQRNQNIIYAALSVILATVALVYYNAKRKQQRINELLAEKNRSITQHQDVLNTQALKLNELNVLKDRLISVLAHDLRAPISTLRGLFNLLTDDTISPEEFAAMTPKVFIKLEHTSDFLDTLLFWINSQVDNAGKRSTPFELADLVNRELAHLEDQLKQKNISVSINVTPDAIAWADPSCVRIVMHNFLTNAIKFSNRDSSIEIEAHPLDGHYIKFCLTDHGVGMSPDYLNNLFKTQVSSRSGTENESGTGMGMMFCKDLIEQQNGTIWAQSELGKGTKLCFTLPAVDKTSAQA</sequence>
<dbReference type="PANTHER" id="PTHR42878">
    <property type="entry name" value="TWO-COMPONENT HISTIDINE KINASE"/>
    <property type="match status" value="1"/>
</dbReference>
<evidence type="ECO:0000256" key="2">
    <source>
        <dbReference type="ARBA" id="ARBA00012438"/>
    </source>
</evidence>
<keyword evidence="6" id="KW-0418">Kinase</keyword>
<dbReference type="Gene3D" id="1.25.40.10">
    <property type="entry name" value="Tetratricopeptide repeat domain"/>
    <property type="match status" value="2"/>
</dbReference>
<evidence type="ECO:0000313" key="12">
    <source>
        <dbReference type="EMBL" id="MFD2864352.1"/>
    </source>
</evidence>
<dbReference type="InterPro" id="IPR050351">
    <property type="entry name" value="BphY/WalK/GraS-like"/>
</dbReference>
<dbReference type="InterPro" id="IPR036890">
    <property type="entry name" value="HATPase_C_sf"/>
</dbReference>
<keyword evidence="7" id="KW-0067">ATP-binding</keyword>
<dbReference type="InterPro" id="IPR011990">
    <property type="entry name" value="TPR-like_helical_dom_sf"/>
</dbReference>
<keyword evidence="8" id="KW-0902">Two-component regulatory system</keyword>
<dbReference type="EC" id="2.7.13.3" evidence="2"/>
<dbReference type="InterPro" id="IPR005467">
    <property type="entry name" value="His_kinase_dom"/>
</dbReference>
<evidence type="ECO:0000256" key="3">
    <source>
        <dbReference type="ARBA" id="ARBA00022553"/>
    </source>
</evidence>
<dbReference type="PANTHER" id="PTHR42878:SF7">
    <property type="entry name" value="SENSOR HISTIDINE KINASE GLRK"/>
    <property type="match status" value="1"/>
</dbReference>
<protein>
    <recommendedName>
        <fullName evidence="2">histidine kinase</fullName>
        <ecNumber evidence="2">2.7.13.3</ecNumber>
    </recommendedName>
</protein>
<evidence type="ECO:0000256" key="4">
    <source>
        <dbReference type="ARBA" id="ARBA00022679"/>
    </source>
</evidence>
<dbReference type="PROSITE" id="PS50109">
    <property type="entry name" value="HIS_KIN"/>
    <property type="match status" value="1"/>
</dbReference>
<dbReference type="Pfam" id="PF13424">
    <property type="entry name" value="TPR_12"/>
    <property type="match status" value="2"/>
</dbReference>
<dbReference type="PROSITE" id="PS50005">
    <property type="entry name" value="TPR"/>
    <property type="match status" value="2"/>
</dbReference>
<evidence type="ECO:0000256" key="10">
    <source>
        <dbReference type="SAM" id="Phobius"/>
    </source>
</evidence>
<dbReference type="InterPro" id="IPR004358">
    <property type="entry name" value="Sig_transdc_His_kin-like_C"/>
</dbReference>
<feature type="domain" description="Histidine kinase" evidence="11">
    <location>
        <begin position="513"/>
        <end position="729"/>
    </location>
</feature>
<keyword evidence="13" id="KW-1185">Reference proteome</keyword>
<keyword evidence="4" id="KW-0808">Transferase</keyword>
<evidence type="ECO:0000259" key="11">
    <source>
        <dbReference type="PROSITE" id="PS50109"/>
    </source>
</evidence>
<dbReference type="SUPFAM" id="SSF48452">
    <property type="entry name" value="TPR-like"/>
    <property type="match status" value="3"/>
</dbReference>
<dbReference type="EMBL" id="JBHUON010000005">
    <property type="protein sequence ID" value="MFD2864352.1"/>
    <property type="molecule type" value="Genomic_DNA"/>
</dbReference>
<evidence type="ECO:0000256" key="7">
    <source>
        <dbReference type="ARBA" id="ARBA00022840"/>
    </source>
</evidence>
<dbReference type="Gene3D" id="3.30.565.10">
    <property type="entry name" value="Histidine kinase-like ATPase, C-terminal domain"/>
    <property type="match status" value="1"/>
</dbReference>
<keyword evidence="9" id="KW-0802">TPR repeat</keyword>
<dbReference type="InterPro" id="IPR019734">
    <property type="entry name" value="TPR_rpt"/>
</dbReference>
<evidence type="ECO:0000256" key="8">
    <source>
        <dbReference type="ARBA" id="ARBA00023012"/>
    </source>
</evidence>
<dbReference type="InterPro" id="IPR003594">
    <property type="entry name" value="HATPase_dom"/>
</dbReference>
<dbReference type="CDD" id="cd00082">
    <property type="entry name" value="HisKA"/>
    <property type="match status" value="1"/>
</dbReference>
<proteinExistence type="predicted"/>
<dbReference type="PRINTS" id="PR00344">
    <property type="entry name" value="BCTRLSENSOR"/>
</dbReference>
<evidence type="ECO:0000313" key="13">
    <source>
        <dbReference type="Proteomes" id="UP001597601"/>
    </source>
</evidence>
<dbReference type="InterPro" id="IPR003661">
    <property type="entry name" value="HisK_dim/P_dom"/>
</dbReference>
<evidence type="ECO:0000256" key="9">
    <source>
        <dbReference type="PROSITE-ProRule" id="PRU00339"/>
    </source>
</evidence>
<name>A0ABW5XME8_9SPHI</name>
<evidence type="ECO:0000256" key="1">
    <source>
        <dbReference type="ARBA" id="ARBA00000085"/>
    </source>
</evidence>
<dbReference type="Gene3D" id="1.10.287.130">
    <property type="match status" value="1"/>
</dbReference>
<keyword evidence="5" id="KW-0547">Nucleotide-binding</keyword>
<dbReference type="InterPro" id="IPR036097">
    <property type="entry name" value="HisK_dim/P_sf"/>
</dbReference>
<evidence type="ECO:0000256" key="5">
    <source>
        <dbReference type="ARBA" id="ARBA00022741"/>
    </source>
</evidence>
<feature type="repeat" description="TPR" evidence="9">
    <location>
        <begin position="168"/>
        <end position="201"/>
    </location>
</feature>
<comment type="catalytic activity">
    <reaction evidence="1">
        <text>ATP + protein L-histidine = ADP + protein N-phospho-L-histidine.</text>
        <dbReference type="EC" id="2.7.13.3"/>
    </reaction>
</comment>
<keyword evidence="10" id="KW-1133">Transmembrane helix</keyword>
<gene>
    <name evidence="12" type="ORF">ACFSYC_06590</name>
</gene>
<evidence type="ECO:0000256" key="6">
    <source>
        <dbReference type="ARBA" id="ARBA00022777"/>
    </source>
</evidence>
<keyword evidence="3" id="KW-0597">Phosphoprotein</keyword>
<dbReference type="SUPFAM" id="SSF55874">
    <property type="entry name" value="ATPase domain of HSP90 chaperone/DNA topoisomerase II/histidine kinase"/>
    <property type="match status" value="1"/>
</dbReference>
<dbReference type="Pfam" id="PF02518">
    <property type="entry name" value="HATPase_c"/>
    <property type="match status" value="1"/>
</dbReference>
<keyword evidence="10" id="KW-0812">Transmembrane</keyword>
<keyword evidence="10" id="KW-0472">Membrane</keyword>
<dbReference type="RefSeq" id="WP_377124792.1">
    <property type="nucleotide sequence ID" value="NZ_JBHUON010000005.1"/>
</dbReference>
<comment type="caution">
    <text evidence="12">The sequence shown here is derived from an EMBL/GenBank/DDBJ whole genome shotgun (WGS) entry which is preliminary data.</text>
</comment>
<dbReference type="SMART" id="SM00387">
    <property type="entry name" value="HATPase_c"/>
    <property type="match status" value="1"/>
</dbReference>
<feature type="transmembrane region" description="Helical" evidence="10">
    <location>
        <begin position="449"/>
        <end position="468"/>
    </location>
</feature>
<accession>A0ABW5XME8</accession>
<feature type="repeat" description="TPR" evidence="9">
    <location>
        <begin position="128"/>
        <end position="161"/>
    </location>
</feature>
<reference evidence="13" key="1">
    <citation type="journal article" date="2019" name="Int. J. Syst. Evol. Microbiol.">
        <title>The Global Catalogue of Microorganisms (GCM) 10K type strain sequencing project: providing services to taxonomists for standard genome sequencing and annotation.</title>
        <authorList>
            <consortium name="The Broad Institute Genomics Platform"/>
            <consortium name="The Broad Institute Genome Sequencing Center for Infectious Disease"/>
            <person name="Wu L."/>
            <person name="Ma J."/>
        </authorList>
    </citation>
    <scope>NUCLEOTIDE SEQUENCE [LARGE SCALE GENOMIC DNA]</scope>
    <source>
        <strain evidence="13">KCTC 52232</strain>
    </source>
</reference>
<dbReference type="Proteomes" id="UP001597601">
    <property type="component" value="Unassembled WGS sequence"/>
</dbReference>
<dbReference type="SMART" id="SM00028">
    <property type="entry name" value="TPR"/>
    <property type="match status" value="7"/>
</dbReference>
<dbReference type="SUPFAM" id="SSF47384">
    <property type="entry name" value="Homodimeric domain of signal transducing histidine kinase"/>
    <property type="match status" value="1"/>
</dbReference>
<organism evidence="12 13">
    <name type="scientific">Mucilaginibacter antarcticus</name>
    <dbReference type="NCBI Taxonomy" id="1855725"/>
    <lineage>
        <taxon>Bacteria</taxon>
        <taxon>Pseudomonadati</taxon>
        <taxon>Bacteroidota</taxon>
        <taxon>Sphingobacteriia</taxon>
        <taxon>Sphingobacteriales</taxon>
        <taxon>Sphingobacteriaceae</taxon>
        <taxon>Mucilaginibacter</taxon>
    </lineage>
</organism>